<organism evidence="5 6">
    <name type="scientific">Colwellia marinimaniae</name>
    <dbReference type="NCBI Taxonomy" id="1513592"/>
    <lineage>
        <taxon>Bacteria</taxon>
        <taxon>Pseudomonadati</taxon>
        <taxon>Pseudomonadota</taxon>
        <taxon>Gammaproteobacteria</taxon>
        <taxon>Alteromonadales</taxon>
        <taxon>Colwelliaceae</taxon>
        <taxon>Colwellia</taxon>
    </lineage>
</organism>
<name>A0ABQ0MRA2_9GAMM</name>
<dbReference type="Pfam" id="PF13629">
    <property type="entry name" value="T2SS-T3SS_pil_N"/>
    <property type="match status" value="1"/>
</dbReference>
<accession>A0ABQ0MRA2</accession>
<comment type="caution">
    <text evidence="5">The sequence shown here is derived from an EMBL/GenBank/DDBJ whole genome shotgun (WGS) entry which is preliminary data.</text>
</comment>
<dbReference type="PANTHER" id="PTHR30332">
    <property type="entry name" value="PROBABLE GENERAL SECRETION PATHWAY PROTEIN D"/>
    <property type="match status" value="1"/>
</dbReference>
<keyword evidence="6" id="KW-1185">Reference proteome</keyword>
<evidence type="ECO:0000256" key="2">
    <source>
        <dbReference type="SAM" id="MobiDB-lite"/>
    </source>
</evidence>
<feature type="domain" description="Type II/III secretion system secretin-like" evidence="3">
    <location>
        <begin position="253"/>
        <end position="417"/>
    </location>
</feature>
<evidence type="ECO:0000259" key="3">
    <source>
        <dbReference type="Pfam" id="PF00263"/>
    </source>
</evidence>
<dbReference type="InterPro" id="IPR001775">
    <property type="entry name" value="GspD/PilQ"/>
</dbReference>
<proteinExistence type="inferred from homology"/>
<dbReference type="InterPro" id="IPR050810">
    <property type="entry name" value="Bact_Secretion_Sys_Channel"/>
</dbReference>
<evidence type="ECO:0000256" key="1">
    <source>
        <dbReference type="RuleBase" id="RU004003"/>
    </source>
</evidence>
<reference evidence="5 6" key="1">
    <citation type="submission" date="2017-06" db="EMBL/GenBank/DDBJ databases">
        <title>Whole Genome Sequences of Colwellia marinimaniae MTCD1.</title>
        <authorList>
            <person name="Kusumoto H."/>
            <person name="Inoue M."/>
            <person name="Tanikawa K."/>
            <person name="Maeji H."/>
            <person name="Cameron J.H."/>
            <person name="Bartlett D.H."/>
        </authorList>
    </citation>
    <scope>NUCLEOTIDE SEQUENCE [LARGE SCALE GENOMIC DNA]</scope>
    <source>
        <strain evidence="5 6">MTCD1</strain>
    </source>
</reference>
<dbReference type="Proteomes" id="UP000197068">
    <property type="component" value="Unassembled WGS sequence"/>
</dbReference>
<comment type="similarity">
    <text evidence="1">Belongs to the bacterial secretin family.</text>
</comment>
<dbReference type="InterPro" id="IPR004845">
    <property type="entry name" value="T2SS_GspD_CS"/>
</dbReference>
<evidence type="ECO:0000259" key="4">
    <source>
        <dbReference type="Pfam" id="PF13629"/>
    </source>
</evidence>
<sequence length="488" mass="51973">MKGKTVKLITLINCSILLIIVQLFISSAVLAGGPTKLINDELKVPIFKSRNLTMNQTVSRVSIGNDKIADILILRAKELYIVGKMLGTTNIMVWDEEDKLVDIINLEVTHDLHSLRQRLYHYLPGENIGVETSQGQLVLSGQSSSLAKMNTAVELASGYAEAASVGNVKSKVLNMISIGGGHQVMLEVTVAEVSTEIARKFNAHMSLTFKGSDGTLGMVNGIGAGAAASLSSGFFGSLINGDMQFSFALDVAKQNGLAKILAEPNITALSGQKAEFLAGGEFPVPVPGEKGTTIQFKNFGVGVSFVPTVLDSGKINLNLKILVSELSNSHGVGVTPIGSSSTLIVPSIIKRSAETTVELADGQTIAIGGLLSDTLRDSVSKIPGLGDLPILGQLFRSHEYISGQTELVILVTPRLVRPFNKKDISLPTDGFVPVSDMEFYLLGTMTRQNSQKATTSPNQAANHNTLILTNDGGTNQRYGHQLKVTKSD</sequence>
<evidence type="ECO:0000313" key="5">
    <source>
        <dbReference type="EMBL" id="GAW94869.1"/>
    </source>
</evidence>
<dbReference type="Pfam" id="PF00263">
    <property type="entry name" value="Secretin"/>
    <property type="match status" value="1"/>
</dbReference>
<dbReference type="PRINTS" id="PR00811">
    <property type="entry name" value="BCTERIALGSPD"/>
</dbReference>
<evidence type="ECO:0000313" key="6">
    <source>
        <dbReference type="Proteomes" id="UP000197068"/>
    </source>
</evidence>
<dbReference type="PANTHER" id="PTHR30332:SF17">
    <property type="entry name" value="TYPE IV PILIATION SYSTEM PROTEIN DR_0774-RELATED"/>
    <property type="match status" value="1"/>
</dbReference>
<dbReference type="InterPro" id="IPR004846">
    <property type="entry name" value="T2SS/T3SS_dom"/>
</dbReference>
<feature type="region of interest" description="Disordered" evidence="2">
    <location>
        <begin position="450"/>
        <end position="478"/>
    </location>
</feature>
<dbReference type="EMBL" id="BDQM01000002">
    <property type="protein sequence ID" value="GAW94869.1"/>
    <property type="molecule type" value="Genomic_DNA"/>
</dbReference>
<dbReference type="InterPro" id="IPR032789">
    <property type="entry name" value="T2SS-T3SS_pil_N"/>
</dbReference>
<protein>
    <submittedName>
        <fullName evidence="5">Pilus assembly protein CpaC</fullName>
    </submittedName>
</protein>
<gene>
    <name evidence="5" type="ORF">MTCD1_00467</name>
</gene>
<dbReference type="PROSITE" id="PS00875">
    <property type="entry name" value="T2SP_D"/>
    <property type="match status" value="1"/>
</dbReference>
<dbReference type="RefSeq" id="WP_057179962.1">
    <property type="nucleotide sequence ID" value="NZ_BDQM01000002.1"/>
</dbReference>
<feature type="domain" description="Pilus formation protein N-terminal" evidence="4">
    <location>
        <begin position="40"/>
        <end position="109"/>
    </location>
</feature>